<feature type="domain" description="S1 motif" evidence="5">
    <location>
        <begin position="287"/>
        <end position="350"/>
    </location>
</feature>
<keyword evidence="2" id="KW-0677">Repeat</keyword>
<dbReference type="GeneID" id="20251031"/>
<dbReference type="EMBL" id="KB201489">
    <property type="protein sequence ID" value="ESO96310.1"/>
    <property type="molecule type" value="Genomic_DNA"/>
</dbReference>
<dbReference type="KEGG" id="lgi:LOTGIDRAFT_239331"/>
<evidence type="ECO:0000256" key="4">
    <source>
        <dbReference type="SAM" id="MobiDB-lite"/>
    </source>
</evidence>
<reference evidence="6 7" key="1">
    <citation type="journal article" date="2013" name="Nature">
        <title>Insights into bilaterian evolution from three spiralian genomes.</title>
        <authorList>
            <person name="Simakov O."/>
            <person name="Marletaz F."/>
            <person name="Cho S.J."/>
            <person name="Edsinger-Gonzales E."/>
            <person name="Havlak P."/>
            <person name="Hellsten U."/>
            <person name="Kuo D.H."/>
            <person name="Larsson T."/>
            <person name="Lv J."/>
            <person name="Arendt D."/>
            <person name="Savage R."/>
            <person name="Osoegawa K."/>
            <person name="de Jong P."/>
            <person name="Grimwood J."/>
            <person name="Chapman J.A."/>
            <person name="Shapiro H."/>
            <person name="Aerts A."/>
            <person name="Otillar R.P."/>
            <person name="Terry A.Y."/>
            <person name="Boore J.L."/>
            <person name="Grigoriev I.V."/>
            <person name="Lindberg D.R."/>
            <person name="Seaver E.C."/>
            <person name="Weisblat D.A."/>
            <person name="Putnam N.H."/>
            <person name="Rokhsar D.S."/>
        </authorList>
    </citation>
    <scope>NUCLEOTIDE SEQUENCE [LARGE SCALE GENOMIC DNA]</scope>
</reference>
<dbReference type="RefSeq" id="XP_009052990.1">
    <property type="nucleotide sequence ID" value="XM_009054742.1"/>
</dbReference>
<proteinExistence type="predicted"/>
<dbReference type="InterPro" id="IPR057301">
    <property type="entry name" value="Rrp5_OB_4th"/>
</dbReference>
<dbReference type="STRING" id="225164.V4ANG0"/>
<accession>V4ANG0</accession>
<dbReference type="OMA" id="NSHCHEN"/>
<feature type="compositionally biased region" description="Basic residues" evidence="4">
    <location>
        <begin position="10"/>
        <end position="29"/>
    </location>
</feature>
<dbReference type="FunFam" id="2.40.50.140:FF:000103">
    <property type="entry name" value="protein RRP5 homolog"/>
    <property type="match status" value="2"/>
</dbReference>
<feature type="domain" description="S1 motif" evidence="5">
    <location>
        <begin position="458"/>
        <end position="526"/>
    </location>
</feature>
<feature type="domain" description="S1 motif" evidence="5">
    <location>
        <begin position="371"/>
        <end position="441"/>
    </location>
</feature>
<keyword evidence="3" id="KW-0539">Nucleus</keyword>
<dbReference type="HOGENOM" id="CLU_000845_1_0_1"/>
<feature type="domain" description="S1 motif" evidence="5">
    <location>
        <begin position="546"/>
        <end position="615"/>
    </location>
</feature>
<dbReference type="GO" id="GO:0003723">
    <property type="term" value="F:RNA binding"/>
    <property type="evidence" value="ECO:0007669"/>
    <property type="project" value="TreeGrafter"/>
</dbReference>
<evidence type="ECO:0000256" key="1">
    <source>
        <dbReference type="ARBA" id="ARBA00004123"/>
    </source>
</evidence>
<dbReference type="Pfam" id="PF00575">
    <property type="entry name" value="S1"/>
    <property type="match status" value="1"/>
</dbReference>
<gene>
    <name evidence="6" type="ORF">LOTGIDRAFT_239331</name>
</gene>
<name>V4ANG0_LOTGI</name>
<organism evidence="6 7">
    <name type="scientific">Lottia gigantea</name>
    <name type="common">Giant owl limpet</name>
    <dbReference type="NCBI Taxonomy" id="225164"/>
    <lineage>
        <taxon>Eukaryota</taxon>
        <taxon>Metazoa</taxon>
        <taxon>Spiralia</taxon>
        <taxon>Lophotrochozoa</taxon>
        <taxon>Mollusca</taxon>
        <taxon>Gastropoda</taxon>
        <taxon>Patellogastropoda</taxon>
        <taxon>Lottioidea</taxon>
        <taxon>Lottiidae</taxon>
        <taxon>Lottia</taxon>
    </lineage>
</organism>
<evidence type="ECO:0000313" key="6">
    <source>
        <dbReference type="EMBL" id="ESO96310.1"/>
    </source>
</evidence>
<feature type="domain" description="S1 motif" evidence="5">
    <location>
        <begin position="83"/>
        <end position="171"/>
    </location>
</feature>
<dbReference type="InterPro" id="IPR012340">
    <property type="entry name" value="NA-bd_OB-fold"/>
</dbReference>
<dbReference type="Gene3D" id="2.40.50.140">
    <property type="entry name" value="Nucleic acid-binding proteins"/>
    <property type="match status" value="6"/>
</dbReference>
<evidence type="ECO:0000259" key="5">
    <source>
        <dbReference type="PROSITE" id="PS50126"/>
    </source>
</evidence>
<dbReference type="SMART" id="SM00316">
    <property type="entry name" value="S1"/>
    <property type="match status" value="10"/>
</dbReference>
<evidence type="ECO:0000256" key="3">
    <source>
        <dbReference type="ARBA" id="ARBA00023242"/>
    </source>
</evidence>
<dbReference type="GO" id="GO:0006364">
    <property type="term" value="P:rRNA processing"/>
    <property type="evidence" value="ECO:0007669"/>
    <property type="project" value="InterPro"/>
</dbReference>
<dbReference type="InterPro" id="IPR003029">
    <property type="entry name" value="S1_domain"/>
</dbReference>
<keyword evidence="7" id="KW-1185">Reference proteome</keyword>
<dbReference type="OrthoDB" id="412781at2759"/>
<dbReference type="InterPro" id="IPR048059">
    <property type="entry name" value="Rrp5_S1_rpt_hs1_sc1"/>
</dbReference>
<feature type="domain" description="S1 motif" evidence="5">
    <location>
        <begin position="764"/>
        <end position="835"/>
    </location>
</feature>
<dbReference type="InterPro" id="IPR045209">
    <property type="entry name" value="Rrp5"/>
</dbReference>
<dbReference type="Proteomes" id="UP000030746">
    <property type="component" value="Unassembled WGS sequence"/>
</dbReference>
<feature type="region of interest" description="Disordered" evidence="4">
    <location>
        <begin position="1"/>
        <end position="58"/>
    </location>
</feature>
<dbReference type="CDD" id="cd05693">
    <property type="entry name" value="S1_Rrp5_repeat_hs1_sc1"/>
    <property type="match status" value="1"/>
</dbReference>
<dbReference type="Pfam" id="PF24685">
    <property type="entry name" value="OB_RRP5_4th"/>
    <property type="match status" value="1"/>
</dbReference>
<dbReference type="CTD" id="20251031"/>
<evidence type="ECO:0000313" key="7">
    <source>
        <dbReference type="Proteomes" id="UP000030746"/>
    </source>
</evidence>
<sequence length="1302" mass="147224">MEVDFPRGKGSQKRDKKATARKPVKRKREKNLFMTEKSRPKSKKRKISKVEEDDGKKHKIQGTVDTHISNKIEPFTIKSVCPGMVLLGCISEIKDYKLIITLSNNIKGVVAITEISDAYTNKLQQLADGQITEEEEVYGLSEMFEVGMIVCCKIADNKYNINKKILDLTLNPRLVHENKTAKCLKNNMLICGSVVSEEDHGYLVDIGIQQTTGFLSKKYTQTYIATMCEGDSLMVGELVWCHVEIKDEQELLSDSIHTIYLNIQPDIISKTMIEVDRPITYYNLVPGLNVTGIVKKSSEYGIVVRVGNKFCVIHSTHVNGSHEDFKEDQKIPVKILYIHPESKTVYATTLPHLLYYNGTTLDNKFNEFTVGDIVKNAVVCETSKKGIYLKLTHGITGFAQKGHLSDSTVEKISEQFPIGSKQRCRVIGFSPIDNFIMLSLKQSILNRDFIKIRDIVPGSLFKVEVKYVKDTVIGVKIGDLKGIIPALHMADVPLKTPQKLFNEGDELDCRVLSVDMKDNKVTLTNKKSLVNTTLPIVHDTSQIHKHLELEGFIVMMNDKGVLVAFYNNVKGWVPISELTEERIEHPDKVFYIGQVVRCRVINYDEESKKIILSLKKGTRQREPRKRQISVSDQFEAGKIIECRIKIKRRDVFIVEDLASSYEAVLYKSHLADFDDLCDLLWEKLQVDDVLKQVIHFSGTNKIVSFTTSVVIMVVSMKPSLLKQTENDIIPRDFSDISVVSMKPSLLKQTENDIIPRDFSDISKDMILPAVVKNIVEYGIFFTLTGGLGGLVPMKVASDNYLSYEDIVEHLHIGQSIVIRITYLDIEKKTFVGSMLTKHCFPNSVNKASLLMESYLDNKDLVYDLLSTSMSCKDIMSKMRSIPVGSVVSTVVNNLDDDGIDSTLSNGLQAHVSTDLTYGKTVMEGDKILGVVLSIDILNNRIELSLDDKVISAMKKTQTEDDVQQLNIHTTISSTILQVNPVYYLVSLRGKALGSMAYVPTKQTINSINDKELFPVHHKLNVKINSVHNENLIALVNYKLMEAQIEKFKEKFVKDKTYLSIGGCYTACIKQIHPSTMELDIEGYTGTIHCADMVDTIENNGYHPFSEYKINDKLKVRVIGFAKKKSEEKIAECVAKPSQLKGKIGKVDKSFPLKSRRNVFIKKIDKEEVCVFLSSKRMGLISKFDLSNDLTALEHVADHFKKGQGYDAEVVGCKGRRKIVLSLLDHREKTVEGETTKCFVNHIDIETNELSVSLPWKYKAIVKVNKNIENYRLGQWFWCDVLTIDKTKRTCTIKLKNSRKEKT</sequence>
<dbReference type="PANTHER" id="PTHR23270">
    <property type="entry name" value="PROGRAMMED CELL DEATH PROTEIN 11 PRE-RRNA PROCESSING PROTEIN RRP5"/>
    <property type="match status" value="1"/>
</dbReference>
<dbReference type="SUPFAM" id="SSF50249">
    <property type="entry name" value="Nucleic acid-binding proteins"/>
    <property type="match status" value="8"/>
</dbReference>
<comment type="subcellular location">
    <subcellularLocation>
        <location evidence="1">Nucleus</location>
    </subcellularLocation>
</comment>
<dbReference type="GO" id="GO:0032040">
    <property type="term" value="C:small-subunit processome"/>
    <property type="evidence" value="ECO:0007669"/>
    <property type="project" value="TreeGrafter"/>
</dbReference>
<dbReference type="PROSITE" id="PS50126">
    <property type="entry name" value="S1"/>
    <property type="match status" value="6"/>
</dbReference>
<dbReference type="PANTHER" id="PTHR23270:SF10">
    <property type="entry name" value="PROTEIN RRP5 HOMOLOG"/>
    <property type="match status" value="1"/>
</dbReference>
<evidence type="ECO:0000256" key="2">
    <source>
        <dbReference type="ARBA" id="ARBA00022737"/>
    </source>
</evidence>
<protein>
    <recommendedName>
        <fullName evidence="5">S1 motif domain-containing protein</fullName>
    </recommendedName>
</protein>